<keyword evidence="1" id="KW-0812">Transmembrane</keyword>
<protein>
    <recommendedName>
        <fullName evidence="2">YoaR-like putative peptidoglycan binding domain-containing protein</fullName>
    </recommendedName>
</protein>
<dbReference type="Pfam" id="PF12229">
    <property type="entry name" value="PG_binding_4"/>
    <property type="match status" value="1"/>
</dbReference>
<dbReference type="Pfam" id="PF04294">
    <property type="entry name" value="VanW"/>
    <property type="match status" value="1"/>
</dbReference>
<dbReference type="Proteomes" id="UP000229449">
    <property type="component" value="Unassembled WGS sequence"/>
</dbReference>
<keyword evidence="1" id="KW-0472">Membrane</keyword>
<gene>
    <name evidence="3" type="ORF">COY69_01375</name>
</gene>
<proteinExistence type="predicted"/>
<feature type="non-terminal residue" evidence="3">
    <location>
        <position position="579"/>
    </location>
</feature>
<evidence type="ECO:0000313" key="3">
    <source>
        <dbReference type="EMBL" id="PIY93503.1"/>
    </source>
</evidence>
<name>A0A2M7R9S6_9BACT</name>
<evidence type="ECO:0000313" key="4">
    <source>
        <dbReference type="Proteomes" id="UP000229449"/>
    </source>
</evidence>
<comment type="caution">
    <text evidence="3">The sequence shown here is derived from an EMBL/GenBank/DDBJ whole genome shotgun (WGS) entry which is preliminary data.</text>
</comment>
<dbReference type="InterPro" id="IPR022029">
    <property type="entry name" value="YoaR-like_PG-bd"/>
</dbReference>
<dbReference type="InterPro" id="IPR052913">
    <property type="entry name" value="Glycopeptide_resist_protein"/>
</dbReference>
<dbReference type="PANTHER" id="PTHR35788">
    <property type="entry name" value="EXPORTED PROTEIN-RELATED"/>
    <property type="match status" value="1"/>
</dbReference>
<feature type="domain" description="YoaR-like putative peptidoglycan binding" evidence="2">
    <location>
        <begin position="304"/>
        <end position="353"/>
    </location>
</feature>
<sequence length="579" mass="64167">MNFFSDGHTKLVAFSWRRILVIVIIFVVSFSILLAGTFAYTHNYKDKVLPGVYLGGVHIGGMDKTTLSSYLKNMNSKLLNEGIHFSFLLENENKDFILNPTVLSGDNARDLIQLNIDDEVNNLIAYRKNNNFLSDAVSAILVRVNKPNLSLSNVKLDKSEIFEQIHIYLKGYITEPTDALVKVKSVKPLDYEIVSSTPGFSFDYDMVSGQILRSWSNFQVPYIKIVSDVKLPAINENDVSKVIGRLQNVFDAGSLTISYIDPYTTLQKTWTITTGMMSNWLEVQKDADGKLFFALNTASTTDFLINQIGSEVNIQAEDAKFKVGSNGKVSEFSGSRSGVTVDIDATLEAIDEAFMGRTLHDEGIVKNINLINKQTEPKVKTGEVNDLGISEILGVGHSKFIGSPSNRIKNLKHAVYDKLDGLLIKPDEDFSLINALRPFTIADGYLPELVIKGDEIKPEIAGGLCQVGTTMFRAAMNSGLKITQRRNHSLVVDYYNDLSNGNPGTDATIYDPNPDFRFLNDTGNYILLTTEMNTKTSDLYIYFWGTSDGRKASYSAPIVSRWIPAGAEKVIETTSLAPG</sequence>
<dbReference type="EMBL" id="PFMA01000033">
    <property type="protein sequence ID" value="PIY93503.1"/>
    <property type="molecule type" value="Genomic_DNA"/>
</dbReference>
<dbReference type="AlphaFoldDB" id="A0A2M7R9S6"/>
<reference evidence="4" key="1">
    <citation type="submission" date="2017-09" db="EMBL/GenBank/DDBJ databases">
        <title>Depth-based differentiation of microbial function through sediment-hosted aquifers and enrichment of novel symbionts in the deep terrestrial subsurface.</title>
        <authorList>
            <person name="Probst A.J."/>
            <person name="Ladd B."/>
            <person name="Jarett J.K."/>
            <person name="Geller-Mcgrath D.E."/>
            <person name="Sieber C.M.K."/>
            <person name="Emerson J.B."/>
            <person name="Anantharaman K."/>
            <person name="Thomas B.C."/>
            <person name="Malmstrom R."/>
            <person name="Stieglmeier M."/>
            <person name="Klingl A."/>
            <person name="Woyke T."/>
            <person name="Ryan C.M."/>
            <person name="Banfield J.F."/>
        </authorList>
    </citation>
    <scope>NUCLEOTIDE SEQUENCE [LARGE SCALE GENOMIC DNA]</scope>
</reference>
<accession>A0A2M7R9S6</accession>
<evidence type="ECO:0000259" key="2">
    <source>
        <dbReference type="Pfam" id="PF12229"/>
    </source>
</evidence>
<evidence type="ECO:0000256" key="1">
    <source>
        <dbReference type="SAM" id="Phobius"/>
    </source>
</evidence>
<organism evidence="3 4">
    <name type="scientific">Candidatus Magasanikbacteria bacterium CG_4_10_14_0_8_um_filter_32_14</name>
    <dbReference type="NCBI Taxonomy" id="1974640"/>
    <lineage>
        <taxon>Bacteria</taxon>
        <taxon>Candidatus Magasanikiibacteriota</taxon>
    </lineage>
</organism>
<dbReference type="InterPro" id="IPR007391">
    <property type="entry name" value="Vancomycin_resist_VanW"/>
</dbReference>
<dbReference type="PANTHER" id="PTHR35788:SF1">
    <property type="entry name" value="EXPORTED PROTEIN"/>
    <property type="match status" value="1"/>
</dbReference>
<keyword evidence="1" id="KW-1133">Transmembrane helix</keyword>
<feature type="transmembrane region" description="Helical" evidence="1">
    <location>
        <begin position="20"/>
        <end position="40"/>
    </location>
</feature>